<dbReference type="CDD" id="cd17380">
    <property type="entry name" value="MFS_SLC17A9_like"/>
    <property type="match status" value="1"/>
</dbReference>
<protein>
    <submittedName>
        <fullName evidence="7">Sodium-dependent phosphate transport protein</fullName>
    </submittedName>
</protein>
<accession>W6URQ3</accession>
<evidence type="ECO:0000256" key="2">
    <source>
        <dbReference type="ARBA" id="ARBA00022692"/>
    </source>
</evidence>
<dbReference type="Proteomes" id="UP000019149">
    <property type="component" value="Unassembled WGS sequence"/>
</dbReference>
<evidence type="ECO:0000256" key="1">
    <source>
        <dbReference type="ARBA" id="ARBA00004141"/>
    </source>
</evidence>
<organism evidence="7 8">
    <name type="scientific">Echinococcus granulosus</name>
    <name type="common">Hydatid tapeworm</name>
    <dbReference type="NCBI Taxonomy" id="6210"/>
    <lineage>
        <taxon>Eukaryota</taxon>
        <taxon>Metazoa</taxon>
        <taxon>Spiralia</taxon>
        <taxon>Lophotrochozoa</taxon>
        <taxon>Platyhelminthes</taxon>
        <taxon>Cestoda</taxon>
        <taxon>Eucestoda</taxon>
        <taxon>Cyclophyllidea</taxon>
        <taxon>Taeniidae</taxon>
        <taxon>Echinococcus</taxon>
        <taxon>Echinococcus granulosus group</taxon>
    </lineage>
</organism>
<feature type="transmembrane region" description="Helical" evidence="5">
    <location>
        <begin position="227"/>
        <end position="248"/>
    </location>
</feature>
<dbReference type="GeneID" id="36336771"/>
<feature type="transmembrane region" description="Helical" evidence="5">
    <location>
        <begin position="358"/>
        <end position="382"/>
    </location>
</feature>
<dbReference type="FunFam" id="1.20.1250.20:FF:000452">
    <property type="entry name" value="sialin-like isoform X1"/>
    <property type="match status" value="1"/>
</dbReference>
<feature type="transmembrane region" description="Helical" evidence="5">
    <location>
        <begin position="12"/>
        <end position="34"/>
    </location>
</feature>
<feature type="domain" description="Major facilitator superfamily (MFS) profile" evidence="6">
    <location>
        <begin position="21"/>
        <end position="415"/>
    </location>
</feature>
<sequence length="456" mass="50015">MEDFRCPYGFTVKPAAAPYVIIALCCIANFINAADRVLMPITIISMADEFDWDLHFQGWILSSFSVGYLSSLVAGGSAAKNFGGRRVLTLAVLLWSLSSFLTPFFASSWPLMILFRFLLGVGEGIGLPTIFHIFSHTVPVEERGRAFSYLIALGSVGQFVAGIISPHLPWPLPFLLFGGSGLLWVITWVLFTKSFGDFEHPGSSDYPVSTPPLNGSMRWRDFFSHRSLWAIYAAHFSMNWSNYIIMQWLPTYLVRSLGGGRFEVTLTALPYITNSICGIAAGHWADNLVRQRWSVLWVRRLMTSVGLIGPGCLLFIFSASTSIPLAVFLISISMGLSASNSAGHLAAHAEVAPNHAGITFAISNTLATIPGILCGPLTAYLVTEYSGHWLSVFIIAGFVNIFGAAVYLCYSTASPSRALLTYRLHWHKKEATGTAFVCVVAVPSHWPTQVLMHLED</sequence>
<evidence type="ECO:0000313" key="8">
    <source>
        <dbReference type="Proteomes" id="UP000019149"/>
    </source>
</evidence>
<evidence type="ECO:0000256" key="4">
    <source>
        <dbReference type="ARBA" id="ARBA00023136"/>
    </source>
</evidence>
<feature type="transmembrane region" description="Helical" evidence="5">
    <location>
        <begin position="87"/>
        <end position="107"/>
    </location>
</feature>
<comment type="caution">
    <text evidence="7">The sequence shown here is derived from an EMBL/GenBank/DDBJ whole genome shotgun (WGS) entry which is preliminary data.</text>
</comment>
<keyword evidence="4 5" id="KW-0472">Membrane</keyword>
<dbReference type="InterPro" id="IPR050382">
    <property type="entry name" value="MFS_Na/Anion_cotransporter"/>
</dbReference>
<evidence type="ECO:0000256" key="3">
    <source>
        <dbReference type="ARBA" id="ARBA00022989"/>
    </source>
</evidence>
<dbReference type="PANTHER" id="PTHR11662">
    <property type="entry name" value="SOLUTE CARRIER FAMILY 17"/>
    <property type="match status" value="1"/>
</dbReference>
<dbReference type="PANTHER" id="PTHR11662:SF40">
    <property type="entry name" value="MAJOR FACILITATOR SUPERFAMILY (MFS) PROFILE DOMAIN-CONTAINING PROTEIN"/>
    <property type="match status" value="1"/>
</dbReference>
<dbReference type="RefSeq" id="XP_024355124.1">
    <property type="nucleotide sequence ID" value="XM_024490305.1"/>
</dbReference>
<comment type="subcellular location">
    <subcellularLocation>
        <location evidence="1">Membrane</location>
        <topology evidence="1">Multi-pass membrane protein</topology>
    </subcellularLocation>
</comment>
<dbReference type="InterPro" id="IPR044777">
    <property type="entry name" value="SLC17A9-like"/>
</dbReference>
<keyword evidence="3 5" id="KW-1133">Transmembrane helix</keyword>
<feature type="transmembrane region" description="Helical" evidence="5">
    <location>
        <begin position="388"/>
        <end position="410"/>
    </location>
</feature>
<keyword evidence="8" id="KW-1185">Reference proteome</keyword>
<feature type="transmembrane region" description="Helical" evidence="5">
    <location>
        <begin position="146"/>
        <end position="164"/>
    </location>
</feature>
<reference evidence="7 8" key="1">
    <citation type="journal article" date="2013" name="Nat. Genet.">
        <title>The genome of the hydatid tapeworm Echinococcus granulosus.</title>
        <authorList>
            <person name="Zheng H."/>
            <person name="Zhang W."/>
            <person name="Zhang L."/>
            <person name="Zhang Z."/>
            <person name="Li J."/>
            <person name="Lu G."/>
            <person name="Zhu Y."/>
            <person name="Wang Y."/>
            <person name="Huang Y."/>
            <person name="Liu J."/>
            <person name="Kang H."/>
            <person name="Chen J."/>
            <person name="Wang L."/>
            <person name="Chen A."/>
            <person name="Yu S."/>
            <person name="Gao Z."/>
            <person name="Jin L."/>
            <person name="Gu W."/>
            <person name="Wang Z."/>
            <person name="Zhao L."/>
            <person name="Shi B."/>
            <person name="Wen H."/>
            <person name="Lin R."/>
            <person name="Jones M.K."/>
            <person name="Brejova B."/>
            <person name="Vinar T."/>
            <person name="Zhao G."/>
            <person name="McManus D.P."/>
            <person name="Chen Z."/>
            <person name="Zhou Y."/>
            <person name="Wang S."/>
        </authorList>
    </citation>
    <scope>NUCLEOTIDE SEQUENCE [LARGE SCALE GENOMIC DNA]</scope>
</reference>
<dbReference type="GO" id="GO:0006820">
    <property type="term" value="P:monoatomic anion transport"/>
    <property type="evidence" value="ECO:0007669"/>
    <property type="project" value="TreeGrafter"/>
</dbReference>
<dbReference type="CTD" id="36336771"/>
<feature type="transmembrane region" description="Helical" evidence="5">
    <location>
        <begin position="170"/>
        <end position="191"/>
    </location>
</feature>
<evidence type="ECO:0000313" key="7">
    <source>
        <dbReference type="EMBL" id="EUB63928.1"/>
    </source>
</evidence>
<dbReference type="GO" id="GO:0016020">
    <property type="term" value="C:membrane"/>
    <property type="evidence" value="ECO:0007669"/>
    <property type="project" value="UniProtKB-SubCell"/>
</dbReference>
<proteinExistence type="predicted"/>
<dbReference type="Gene3D" id="1.20.1250.20">
    <property type="entry name" value="MFS general substrate transporter like domains"/>
    <property type="match status" value="2"/>
</dbReference>
<feature type="transmembrane region" description="Helical" evidence="5">
    <location>
        <begin position="297"/>
        <end position="317"/>
    </location>
</feature>
<dbReference type="STRING" id="6210.W6URQ3"/>
<feature type="transmembrane region" description="Helical" evidence="5">
    <location>
        <begin position="323"/>
        <end position="346"/>
    </location>
</feature>
<name>W6URQ3_ECHGR</name>
<feature type="transmembrane region" description="Helical" evidence="5">
    <location>
        <begin position="268"/>
        <end position="285"/>
    </location>
</feature>
<dbReference type="InterPro" id="IPR020846">
    <property type="entry name" value="MFS_dom"/>
</dbReference>
<dbReference type="OMA" id="FYKHPKD"/>
<dbReference type="AlphaFoldDB" id="W6URQ3"/>
<dbReference type="Pfam" id="PF07690">
    <property type="entry name" value="MFS_1"/>
    <property type="match status" value="1"/>
</dbReference>
<evidence type="ECO:0000259" key="6">
    <source>
        <dbReference type="PROSITE" id="PS50850"/>
    </source>
</evidence>
<dbReference type="InterPro" id="IPR036259">
    <property type="entry name" value="MFS_trans_sf"/>
</dbReference>
<dbReference type="PROSITE" id="PS50850">
    <property type="entry name" value="MFS"/>
    <property type="match status" value="1"/>
</dbReference>
<feature type="transmembrane region" description="Helical" evidence="5">
    <location>
        <begin position="113"/>
        <end position="134"/>
    </location>
</feature>
<keyword evidence="2 5" id="KW-0812">Transmembrane</keyword>
<dbReference type="EMBL" id="APAU02000004">
    <property type="protein sequence ID" value="EUB63928.1"/>
    <property type="molecule type" value="Genomic_DNA"/>
</dbReference>
<gene>
    <name evidence="7" type="ORF">EGR_01056</name>
</gene>
<dbReference type="InterPro" id="IPR011701">
    <property type="entry name" value="MFS"/>
</dbReference>
<evidence type="ECO:0000256" key="5">
    <source>
        <dbReference type="SAM" id="Phobius"/>
    </source>
</evidence>
<dbReference type="SUPFAM" id="SSF103473">
    <property type="entry name" value="MFS general substrate transporter"/>
    <property type="match status" value="1"/>
</dbReference>
<dbReference type="KEGG" id="egl:EGR_01056"/>
<dbReference type="OrthoDB" id="2250022at2759"/>
<dbReference type="GO" id="GO:0015291">
    <property type="term" value="F:secondary active transmembrane transporter activity"/>
    <property type="evidence" value="ECO:0007669"/>
    <property type="project" value="UniProtKB-ARBA"/>
</dbReference>